<sequence length="180" mass="20525">MKDRCDGLLDETRPGRPRTINDDQVAAVIERTLRTTPADATHWSIRSMAAETEFSHTTIRRMWSAFGLQPHRSQTFKLSSDPLFVDKVRDIVGLYLSPPNRALLSIDEKSQIQALDREQPVLPMMSGVPERRTHSYVRHGTTSLFAALVRRLGVRHRQMLQAAQGSRILEVLKRDRCPDP</sequence>
<reference evidence="1 2" key="1">
    <citation type="submission" date="2018-03" db="EMBL/GenBank/DDBJ databases">
        <authorList>
            <person name="Gully D."/>
        </authorList>
    </citation>
    <scope>NUCLEOTIDE SEQUENCE [LARGE SCALE GENOMIC DNA]</scope>
    <source>
        <strain evidence="1">ORS3257</strain>
    </source>
</reference>
<dbReference type="Proteomes" id="UP000246085">
    <property type="component" value="Chromosome BRAD3257"/>
</dbReference>
<proteinExistence type="predicted"/>
<organism evidence="1 2">
    <name type="scientific">Bradyrhizobium vignae</name>
    <dbReference type="NCBI Taxonomy" id="1549949"/>
    <lineage>
        <taxon>Bacteria</taxon>
        <taxon>Pseudomonadati</taxon>
        <taxon>Pseudomonadota</taxon>
        <taxon>Alphaproteobacteria</taxon>
        <taxon>Hyphomicrobiales</taxon>
        <taxon>Nitrobacteraceae</taxon>
        <taxon>Bradyrhizobium</taxon>
    </lineage>
</organism>
<dbReference type="AlphaFoldDB" id="A0A2U3Q9U0"/>
<dbReference type="EMBL" id="LS398110">
    <property type="protein sequence ID" value="SPP98185.1"/>
    <property type="molecule type" value="Genomic_DNA"/>
</dbReference>
<dbReference type="SUPFAM" id="SSF46689">
    <property type="entry name" value="Homeodomain-like"/>
    <property type="match status" value="1"/>
</dbReference>
<evidence type="ECO:0000313" key="1">
    <source>
        <dbReference type="EMBL" id="SPP98185.1"/>
    </source>
</evidence>
<dbReference type="KEGG" id="bvz:BRAD3257_7454"/>
<dbReference type="InterPro" id="IPR047655">
    <property type="entry name" value="Transpos_IS630-like"/>
</dbReference>
<gene>
    <name evidence="1" type="ORF">BRAD3257_7454</name>
</gene>
<accession>A0A2U3Q9U0</accession>
<evidence type="ECO:0008006" key="3">
    <source>
        <dbReference type="Google" id="ProtNLM"/>
    </source>
</evidence>
<dbReference type="Pfam" id="PF13565">
    <property type="entry name" value="HTH_32"/>
    <property type="match status" value="1"/>
</dbReference>
<dbReference type="RefSeq" id="WP_244607795.1">
    <property type="nucleotide sequence ID" value="NZ_LS398110.1"/>
</dbReference>
<evidence type="ECO:0000313" key="2">
    <source>
        <dbReference type="Proteomes" id="UP000246085"/>
    </source>
</evidence>
<name>A0A2U3Q9U0_9BRAD</name>
<dbReference type="InterPro" id="IPR009057">
    <property type="entry name" value="Homeodomain-like_sf"/>
</dbReference>
<protein>
    <recommendedName>
        <fullName evidence="3">Transposase</fullName>
    </recommendedName>
</protein>
<dbReference type="NCBIfam" id="NF033545">
    <property type="entry name" value="transpos_IS630"/>
    <property type="match status" value="1"/>
</dbReference>